<dbReference type="GO" id="GO:0005096">
    <property type="term" value="F:GTPase activator activity"/>
    <property type="evidence" value="ECO:0007669"/>
    <property type="project" value="InterPro"/>
</dbReference>
<dbReference type="InterPro" id="IPR018515">
    <property type="entry name" value="Tuberin-type_domain"/>
</dbReference>
<evidence type="ECO:0000256" key="1">
    <source>
        <dbReference type="SAM" id="MobiDB-lite"/>
    </source>
</evidence>
<keyword evidence="3" id="KW-1185">Reference proteome</keyword>
<protein>
    <submittedName>
        <fullName evidence="4">Tuberin-like</fullName>
    </submittedName>
</protein>
<dbReference type="Pfam" id="PF03542">
    <property type="entry name" value="Tuberin"/>
    <property type="match status" value="1"/>
</dbReference>
<dbReference type="Proteomes" id="UP000504612">
    <property type="component" value="Unplaced"/>
</dbReference>
<dbReference type="GeneID" id="113432207"/>
<reference evidence="4" key="1">
    <citation type="submission" date="2025-08" db="UniProtKB">
        <authorList>
            <consortium name="RefSeq"/>
        </authorList>
    </citation>
    <scope>IDENTIFICATION</scope>
</reference>
<proteinExistence type="predicted"/>
<dbReference type="KEGG" id="nss:113432207"/>
<dbReference type="AlphaFoldDB" id="A0A6J1W4C9"/>
<organism evidence="3 4">
    <name type="scientific">Notechis scutatus</name>
    <name type="common">mainland tiger snake</name>
    <dbReference type="NCBI Taxonomy" id="8663"/>
    <lineage>
        <taxon>Eukaryota</taxon>
        <taxon>Metazoa</taxon>
        <taxon>Chordata</taxon>
        <taxon>Craniata</taxon>
        <taxon>Vertebrata</taxon>
        <taxon>Euteleostomi</taxon>
        <taxon>Lepidosauria</taxon>
        <taxon>Squamata</taxon>
        <taxon>Bifurcata</taxon>
        <taxon>Unidentata</taxon>
        <taxon>Episquamata</taxon>
        <taxon>Toxicofera</taxon>
        <taxon>Serpentes</taxon>
        <taxon>Colubroidea</taxon>
        <taxon>Elapidae</taxon>
        <taxon>Hydrophiinae</taxon>
        <taxon>Notechis</taxon>
    </lineage>
</organism>
<evidence type="ECO:0000259" key="2">
    <source>
        <dbReference type="Pfam" id="PF03542"/>
    </source>
</evidence>
<dbReference type="GO" id="GO:0030178">
    <property type="term" value="P:negative regulation of Wnt signaling pathway"/>
    <property type="evidence" value="ECO:0007669"/>
    <property type="project" value="TreeGrafter"/>
</dbReference>
<feature type="region of interest" description="Disordered" evidence="1">
    <location>
        <begin position="73"/>
        <end position="92"/>
    </location>
</feature>
<feature type="compositionally biased region" description="Pro residues" evidence="1">
    <location>
        <begin position="81"/>
        <end position="90"/>
    </location>
</feature>
<feature type="region of interest" description="Disordered" evidence="1">
    <location>
        <begin position="122"/>
        <end position="156"/>
    </location>
</feature>
<dbReference type="RefSeq" id="XP_026550177.1">
    <property type="nucleotide sequence ID" value="XM_026694392.1"/>
</dbReference>
<dbReference type="GO" id="GO:0033596">
    <property type="term" value="C:TSC1-TSC2 complex"/>
    <property type="evidence" value="ECO:0007669"/>
    <property type="project" value="InterPro"/>
</dbReference>
<dbReference type="PANTHER" id="PTHR10063">
    <property type="entry name" value="TUBERIN"/>
    <property type="match status" value="1"/>
</dbReference>
<dbReference type="GO" id="GO:0005634">
    <property type="term" value="C:nucleus"/>
    <property type="evidence" value="ECO:0007669"/>
    <property type="project" value="InterPro"/>
</dbReference>
<dbReference type="InterPro" id="IPR003913">
    <property type="entry name" value="Tuberin"/>
</dbReference>
<gene>
    <name evidence="4" type="primary">LOC113432207</name>
</gene>
<evidence type="ECO:0000313" key="3">
    <source>
        <dbReference type="Proteomes" id="UP000504612"/>
    </source>
</evidence>
<accession>A0A6J1W4C9</accession>
<dbReference type="GO" id="GO:0051898">
    <property type="term" value="P:negative regulation of phosphatidylinositol 3-kinase/protein kinase B signal transduction"/>
    <property type="evidence" value="ECO:0007669"/>
    <property type="project" value="TreeGrafter"/>
</dbReference>
<dbReference type="PANTHER" id="PTHR10063:SF0">
    <property type="entry name" value="TUBERIN"/>
    <property type="match status" value="1"/>
</dbReference>
<feature type="domain" description="Tuberin-type" evidence="2">
    <location>
        <begin position="2"/>
        <end position="113"/>
    </location>
</feature>
<evidence type="ECO:0000313" key="4">
    <source>
        <dbReference type="RefSeq" id="XP_026550177.1"/>
    </source>
</evidence>
<dbReference type="GO" id="GO:0051726">
    <property type="term" value="P:regulation of cell cycle"/>
    <property type="evidence" value="ECO:0007669"/>
    <property type="project" value="TreeGrafter"/>
</dbReference>
<dbReference type="GO" id="GO:0032007">
    <property type="term" value="P:negative regulation of TOR signaling"/>
    <property type="evidence" value="ECO:0007669"/>
    <property type="project" value="InterPro"/>
</dbReference>
<dbReference type="PRINTS" id="PR01431">
    <property type="entry name" value="TUBERIN"/>
</dbReference>
<name>A0A6J1W4C9_9SAUR</name>
<dbReference type="InterPro" id="IPR027107">
    <property type="entry name" value="Tuberin/Ral-act_asu"/>
</dbReference>
<dbReference type="GO" id="GO:0046627">
    <property type="term" value="P:negative regulation of insulin receptor signaling pathway"/>
    <property type="evidence" value="ECO:0007669"/>
    <property type="project" value="TreeGrafter"/>
</dbReference>
<sequence length="156" mass="17354">MRVYEMLVHHLQLHYKHKYSLPVASSIRLQVFDFLLSLRADALLHRLGLPTKDGLVRFSPYCLCDSAEPEKKLASTLSPPSGSPSGPPQNAPIRTGHLSYSLLFGVLLQCLKQVSEEPKGTKARWPEFSVSSQDRTEARGPRGLKHKAEGQGSFCQ</sequence>